<dbReference type="Proteomes" id="UP001341840">
    <property type="component" value="Unassembled WGS sequence"/>
</dbReference>
<comment type="caution">
    <text evidence="1">The sequence shown here is derived from an EMBL/GenBank/DDBJ whole genome shotgun (WGS) entry which is preliminary data.</text>
</comment>
<keyword evidence="2" id="KW-1185">Reference proteome</keyword>
<proteinExistence type="predicted"/>
<protein>
    <submittedName>
        <fullName evidence="1">Uncharacterized protein</fullName>
    </submittedName>
</protein>
<sequence>MEETIHVAFDESNSNCSRKDICDDGFVDSFDSLTLDSEEKKQIDDFTKETKDDQVEIIESTTQEQTKALPKEWRTTKDHPLDNVIGDVTKG</sequence>
<feature type="non-terminal residue" evidence="1">
    <location>
        <position position="91"/>
    </location>
</feature>
<reference evidence="1 2" key="1">
    <citation type="journal article" date="2023" name="Plants (Basel)">
        <title>Bridging the Gap: Combining Genomics and Transcriptomics Approaches to Understand Stylosanthes scabra, an Orphan Legume from the Brazilian Caatinga.</title>
        <authorList>
            <person name="Ferreira-Neto J.R.C."/>
            <person name="da Silva M.D."/>
            <person name="Binneck E."/>
            <person name="de Melo N.F."/>
            <person name="da Silva R.H."/>
            <person name="de Melo A.L.T.M."/>
            <person name="Pandolfi V."/>
            <person name="Bustamante F.O."/>
            <person name="Brasileiro-Vidal A.C."/>
            <person name="Benko-Iseppon A.M."/>
        </authorList>
    </citation>
    <scope>NUCLEOTIDE SEQUENCE [LARGE SCALE GENOMIC DNA]</scope>
    <source>
        <tissue evidence="1">Leaves</tissue>
    </source>
</reference>
<accession>A0ABU6R0T8</accession>
<evidence type="ECO:0000313" key="2">
    <source>
        <dbReference type="Proteomes" id="UP001341840"/>
    </source>
</evidence>
<dbReference type="EMBL" id="JASCZI010006249">
    <property type="protein sequence ID" value="MED6117491.1"/>
    <property type="molecule type" value="Genomic_DNA"/>
</dbReference>
<organism evidence="1 2">
    <name type="scientific">Stylosanthes scabra</name>
    <dbReference type="NCBI Taxonomy" id="79078"/>
    <lineage>
        <taxon>Eukaryota</taxon>
        <taxon>Viridiplantae</taxon>
        <taxon>Streptophyta</taxon>
        <taxon>Embryophyta</taxon>
        <taxon>Tracheophyta</taxon>
        <taxon>Spermatophyta</taxon>
        <taxon>Magnoliopsida</taxon>
        <taxon>eudicotyledons</taxon>
        <taxon>Gunneridae</taxon>
        <taxon>Pentapetalae</taxon>
        <taxon>rosids</taxon>
        <taxon>fabids</taxon>
        <taxon>Fabales</taxon>
        <taxon>Fabaceae</taxon>
        <taxon>Papilionoideae</taxon>
        <taxon>50 kb inversion clade</taxon>
        <taxon>dalbergioids sensu lato</taxon>
        <taxon>Dalbergieae</taxon>
        <taxon>Pterocarpus clade</taxon>
        <taxon>Stylosanthes</taxon>
    </lineage>
</organism>
<name>A0ABU6R0T8_9FABA</name>
<gene>
    <name evidence="1" type="ORF">PIB30_110433</name>
</gene>
<evidence type="ECO:0000313" key="1">
    <source>
        <dbReference type="EMBL" id="MED6117491.1"/>
    </source>
</evidence>